<feature type="region of interest" description="Disordered" evidence="4">
    <location>
        <begin position="1284"/>
        <end position="1316"/>
    </location>
</feature>
<feature type="region of interest" description="Disordered" evidence="4">
    <location>
        <begin position="287"/>
        <end position="360"/>
    </location>
</feature>
<dbReference type="GO" id="GO:0033314">
    <property type="term" value="P:mitotic DNA replication checkpoint signaling"/>
    <property type="evidence" value="ECO:0007669"/>
    <property type="project" value="TreeGrafter"/>
</dbReference>
<feature type="compositionally biased region" description="Acidic residues" evidence="4">
    <location>
        <begin position="789"/>
        <end position="798"/>
    </location>
</feature>
<dbReference type="GeneID" id="106080242"/>
<feature type="compositionally biased region" description="Basic and acidic residues" evidence="4">
    <location>
        <begin position="730"/>
        <end position="750"/>
    </location>
</feature>
<reference evidence="6" key="1">
    <citation type="submission" date="2025-08" db="UniProtKB">
        <authorList>
            <consortium name="RefSeq"/>
        </authorList>
    </citation>
    <scope>IDENTIFICATION</scope>
</reference>
<feature type="compositionally biased region" description="Acidic residues" evidence="4">
    <location>
        <begin position="667"/>
        <end position="691"/>
    </location>
</feature>
<feature type="compositionally biased region" description="Polar residues" evidence="4">
    <location>
        <begin position="978"/>
        <end position="989"/>
    </location>
</feature>
<dbReference type="InterPro" id="IPR024146">
    <property type="entry name" value="Claspin"/>
</dbReference>
<proteinExistence type="predicted"/>
<feature type="compositionally biased region" description="Basic and acidic residues" evidence="4">
    <location>
        <begin position="1048"/>
        <end position="1062"/>
    </location>
</feature>
<feature type="compositionally biased region" description="Basic and acidic residues" evidence="4">
    <location>
        <begin position="844"/>
        <end position="856"/>
    </location>
</feature>
<feature type="compositionally biased region" description="Acidic residues" evidence="4">
    <location>
        <begin position="1084"/>
        <end position="1102"/>
    </location>
</feature>
<feature type="compositionally biased region" description="Basic and acidic residues" evidence="4">
    <location>
        <begin position="211"/>
        <end position="223"/>
    </location>
</feature>
<evidence type="ECO:0000256" key="1">
    <source>
        <dbReference type="ARBA" id="ARBA00004123"/>
    </source>
</evidence>
<evidence type="ECO:0000256" key="2">
    <source>
        <dbReference type="ARBA" id="ARBA00022553"/>
    </source>
</evidence>
<feature type="compositionally biased region" description="Acidic residues" evidence="4">
    <location>
        <begin position="698"/>
        <end position="707"/>
    </location>
</feature>
<feature type="compositionally biased region" description="Acidic residues" evidence="4">
    <location>
        <begin position="1128"/>
        <end position="1160"/>
    </location>
</feature>
<feature type="region of interest" description="Disordered" evidence="4">
    <location>
        <begin position="1348"/>
        <end position="1405"/>
    </location>
</feature>
<feature type="compositionally biased region" description="Basic and acidic residues" evidence="4">
    <location>
        <begin position="14"/>
        <end position="25"/>
    </location>
</feature>
<evidence type="ECO:0000256" key="3">
    <source>
        <dbReference type="ARBA" id="ARBA00023242"/>
    </source>
</evidence>
<dbReference type="RefSeq" id="XP_055878357.1">
    <property type="nucleotide sequence ID" value="XM_056022382.1"/>
</dbReference>
<feature type="region of interest" description="Disordered" evidence="4">
    <location>
        <begin position="1"/>
        <end position="223"/>
    </location>
</feature>
<evidence type="ECO:0000313" key="6">
    <source>
        <dbReference type="RefSeq" id="XP_055878357.1"/>
    </source>
</evidence>
<feature type="region of interest" description="Disordered" evidence="4">
    <location>
        <begin position="1128"/>
        <end position="1183"/>
    </location>
</feature>
<gene>
    <name evidence="6" type="primary">LOC106080242</name>
</gene>
<feature type="compositionally biased region" description="Polar residues" evidence="4">
    <location>
        <begin position="865"/>
        <end position="888"/>
    </location>
</feature>
<dbReference type="PANTHER" id="PTHR14396:SF10">
    <property type="entry name" value="CLASPIN"/>
    <property type="match status" value="1"/>
</dbReference>
<dbReference type="GO" id="GO:0005634">
    <property type="term" value="C:nucleus"/>
    <property type="evidence" value="ECO:0007669"/>
    <property type="project" value="UniProtKB-SubCell"/>
</dbReference>
<feature type="region of interest" description="Disordered" evidence="4">
    <location>
        <begin position="953"/>
        <end position="998"/>
    </location>
</feature>
<protein>
    <submittedName>
        <fullName evidence="6">Claspin-like isoform X1</fullName>
    </submittedName>
</protein>
<feature type="compositionally biased region" description="Basic and acidic residues" evidence="4">
    <location>
        <begin position="87"/>
        <end position="136"/>
    </location>
</feature>
<evidence type="ECO:0000256" key="4">
    <source>
        <dbReference type="SAM" id="MobiDB-lite"/>
    </source>
</evidence>
<dbReference type="GO" id="GO:0007095">
    <property type="term" value="P:mitotic G2 DNA damage checkpoint signaling"/>
    <property type="evidence" value="ECO:0007669"/>
    <property type="project" value="TreeGrafter"/>
</dbReference>
<keyword evidence="3" id="KW-0539">Nucleus</keyword>
<dbReference type="Proteomes" id="UP001165740">
    <property type="component" value="Chromosome 3"/>
</dbReference>
<feature type="compositionally biased region" description="Basic residues" evidence="4">
    <location>
        <begin position="197"/>
        <end position="210"/>
    </location>
</feature>
<name>A0A9W2ZTH1_BIOGL</name>
<comment type="subcellular location">
    <subcellularLocation>
        <location evidence="1">Nucleus</location>
    </subcellularLocation>
</comment>
<feature type="region of interest" description="Disordered" evidence="4">
    <location>
        <begin position="403"/>
        <end position="446"/>
    </location>
</feature>
<dbReference type="OMA" id="LMRYQRE"/>
<feature type="region of interest" description="Disordered" evidence="4">
    <location>
        <begin position="1217"/>
        <end position="1250"/>
    </location>
</feature>
<feature type="compositionally biased region" description="Acidic residues" evidence="4">
    <location>
        <begin position="716"/>
        <end position="729"/>
    </location>
</feature>
<dbReference type="GO" id="GO:0010997">
    <property type="term" value="F:anaphase-promoting complex binding"/>
    <property type="evidence" value="ECO:0007669"/>
    <property type="project" value="TreeGrafter"/>
</dbReference>
<feature type="compositionally biased region" description="Polar residues" evidence="4">
    <location>
        <begin position="47"/>
        <end position="56"/>
    </location>
</feature>
<feature type="region of interest" description="Disordered" evidence="4">
    <location>
        <begin position="478"/>
        <end position="519"/>
    </location>
</feature>
<feature type="compositionally biased region" description="Acidic residues" evidence="4">
    <location>
        <begin position="159"/>
        <end position="186"/>
    </location>
</feature>
<evidence type="ECO:0000313" key="5">
    <source>
        <dbReference type="Proteomes" id="UP001165740"/>
    </source>
</evidence>
<keyword evidence="5" id="KW-1185">Reference proteome</keyword>
<sequence length="1405" mass="158387">MSVDSGYHHVSTASHEDSDESKPVKSDIVIEEQTVKSDSGMEEESFNHSSAGLSESSDNEMDDLSVKKRSRGNRRMIFDDDDDDDEKQPMEEDKESQDQDKSQEDSDRESDAEKSDHNQEVSETYSEKPLKMDLKTNSDLFDAELSDEDKPASTNGNDDSGDNVENNDTDEDDNENDNDSNDEGFDESQLNPELLAKLKKLKGAGKKGKERTKYERKSKPSAEKMLEIYSDSQKLLRTSRINLPYYEPETKSLNDFLARASKKRQEYAGLKRAKDIVKAQIIQEKLSVPVLPSPPHKHNSRSRGSNEQRESGITEATSPSKVSLSQNGVADDSGLSSSDPLRSQQQSISFPDSLGNDELPDILPREIHAQSDHLTNILNQDSQISSEHCRLTIDVNEAKSESHTLSHEGLNSSQLTPILDSCSQDDTAPCENENEEVPSLQKDPSRDLFISSESLTSDNPKETVLKYTGCSKDNFNSNDEHLVLSNPSVEPRTSADLSPKLSKINDSELSSSEAGHKRKKSLLEKLQGIELPNLPLPHLSGSPSEIICLVEPSKDTTPKNPGLVKLMNKFAEHSKRRTPRGAHNVNLSIIAKEGEEGARKELKLHSLTYNVQEEEEILPEDTPGSKLLKLKQQLDVGMKLKREVARQRRLQMYALENEEGFEGRKEEEEEELEEEMTESESSSDDEGEEDVEKLIGEDFGDESEDEKDYNPLLDNEAAEDSDDESGDDVQSEKDENVNEDSNDIRLHFDTSDEDEANEDNAKNDNNCSDSEEEILTSRKKRPVKAVVDSDADDDDQNNDEGKDQADVPTQILESDTKKDSFGDSGRDPLIGLWSYEATPQDTDSQEKAKFRRENSRSPELYTCDQAESQFSSAQHLENSDSSQFVTNSPMLDKDGFIKLSRRPAGFKLVSQDSHNKISSLVNSGAEELTPGNIFKDFNSQLASSQAFTPGNIFQDFKTQPASSGLKEDDLSQDKQSLDYETQATNSGQDDLSHDKNSLDSFKHFGKETIRKEDLKSMKDVKYPSKHSIYTSLSDDDDNDIYDPFSVLTKKEDGSKSKKEKIIKPVLTDSEDENNDSDASKDDFLASEDEQENDREADTDIEEESNHSVQNLKFSGFKDKRKGIRKEFVEDEAELSGSEFESDEDLDLPEAEDILEEEEGDKEMAGVSEEQLREEVGRVHMKRLQDDDDKEMMYLKERYLQDGDLYSDGAGRMRNFRWKNSETDSQQDMFLNLSDDEHVDEDNDEQQWRKDRYEREKFLEEAAPEPNEEDSQLLKLGHVFLKKKESSITKENLPAPKQKMMPPEPPKPKLSKKGSFLSRKDDTLIKIAQVTKTIGTTARNTKNFIFQSLDQQESQDAGVHKDVAPSKRKAHTPSQSEQPAKKVKVADLQSSPLHPKRRDSIFKLLD</sequence>
<feature type="compositionally biased region" description="Polar residues" evidence="4">
    <location>
        <begin position="409"/>
        <end position="426"/>
    </location>
</feature>
<feature type="region of interest" description="Disordered" evidence="4">
    <location>
        <begin position="1028"/>
        <end position="1112"/>
    </location>
</feature>
<feature type="compositionally biased region" description="Basic and acidic residues" evidence="4">
    <location>
        <begin position="814"/>
        <end position="826"/>
    </location>
</feature>
<feature type="compositionally biased region" description="Polar residues" evidence="4">
    <location>
        <begin position="314"/>
        <end position="350"/>
    </location>
</feature>
<keyword evidence="2" id="KW-0597">Phosphoprotein</keyword>
<accession>A0A9W2ZTH1</accession>
<dbReference type="PANTHER" id="PTHR14396">
    <property type="entry name" value="CLASPIN"/>
    <property type="match status" value="1"/>
</dbReference>
<dbReference type="OrthoDB" id="5859781at2759"/>
<feature type="region of interest" description="Disordered" evidence="4">
    <location>
        <begin position="659"/>
        <end position="888"/>
    </location>
</feature>
<feature type="compositionally biased region" description="Basic and acidic residues" evidence="4">
    <location>
        <begin position="965"/>
        <end position="977"/>
    </location>
</feature>
<organism evidence="5 6">
    <name type="scientific">Biomphalaria glabrata</name>
    <name type="common">Bloodfluke planorb</name>
    <name type="synonym">Freshwater snail</name>
    <dbReference type="NCBI Taxonomy" id="6526"/>
    <lineage>
        <taxon>Eukaryota</taxon>
        <taxon>Metazoa</taxon>
        <taxon>Spiralia</taxon>
        <taxon>Lophotrochozoa</taxon>
        <taxon>Mollusca</taxon>
        <taxon>Gastropoda</taxon>
        <taxon>Heterobranchia</taxon>
        <taxon>Euthyneura</taxon>
        <taxon>Panpulmonata</taxon>
        <taxon>Hygrophila</taxon>
        <taxon>Lymnaeoidea</taxon>
        <taxon>Planorbidae</taxon>
        <taxon>Biomphalaria</taxon>
    </lineage>
</organism>